<dbReference type="GO" id="GO:0016887">
    <property type="term" value="F:ATP hydrolysis activity"/>
    <property type="evidence" value="ECO:0007669"/>
    <property type="project" value="InterPro"/>
</dbReference>
<keyword evidence="3" id="KW-0813">Transport</keyword>
<feature type="transmembrane region" description="Helical" evidence="11">
    <location>
        <begin position="1143"/>
        <end position="1161"/>
    </location>
</feature>
<evidence type="ECO:0000313" key="13">
    <source>
        <dbReference type="EnsemblPlants" id="Kaladp1201s0008.1.v1.1"/>
    </source>
</evidence>
<evidence type="ECO:0000256" key="1">
    <source>
        <dbReference type="ARBA" id="ARBA00004141"/>
    </source>
</evidence>
<dbReference type="EnsemblPlants" id="Kaladp1201s0008.1.v1.1">
    <property type="protein sequence ID" value="Kaladp1201s0008.1.v1.1"/>
    <property type="gene ID" value="Kaladp1201s0008.v1.1"/>
</dbReference>
<evidence type="ECO:0000256" key="3">
    <source>
        <dbReference type="ARBA" id="ARBA00022448"/>
    </source>
</evidence>
<evidence type="ECO:0000256" key="8">
    <source>
        <dbReference type="ARBA" id="ARBA00022989"/>
    </source>
</evidence>
<dbReference type="Pfam" id="PF01061">
    <property type="entry name" value="ABC2_membrane"/>
    <property type="match status" value="2"/>
</dbReference>
<comment type="subcellular location">
    <subcellularLocation>
        <location evidence="1">Membrane</location>
        <topology evidence="1">Multi-pass membrane protein</topology>
    </subcellularLocation>
</comment>
<feature type="transmembrane region" description="Helical" evidence="11">
    <location>
        <begin position="590"/>
        <end position="615"/>
    </location>
</feature>
<dbReference type="OMA" id="DIHEPMC"/>
<dbReference type="Pfam" id="PF00005">
    <property type="entry name" value="ABC_tran"/>
    <property type="match status" value="2"/>
</dbReference>
<evidence type="ECO:0000256" key="6">
    <source>
        <dbReference type="ARBA" id="ARBA00022741"/>
    </source>
</evidence>
<dbReference type="GO" id="GO:0140359">
    <property type="term" value="F:ABC-type transporter activity"/>
    <property type="evidence" value="ECO:0007669"/>
    <property type="project" value="InterPro"/>
</dbReference>
<comment type="similarity">
    <text evidence="2">Belongs to the ABC transporter superfamily. ABCG family. PDR (TC 3.A.1.205) subfamily.</text>
</comment>
<feature type="compositionally biased region" description="Basic and acidic residues" evidence="10">
    <location>
        <begin position="1"/>
        <end position="12"/>
    </location>
</feature>
<keyword evidence="6" id="KW-0547">Nucleotide-binding</keyword>
<dbReference type="GO" id="GO:0005886">
    <property type="term" value="C:plasma membrane"/>
    <property type="evidence" value="ECO:0007669"/>
    <property type="project" value="UniProtKB-ARBA"/>
</dbReference>
<feature type="transmembrane region" description="Helical" evidence="11">
    <location>
        <begin position="518"/>
        <end position="539"/>
    </location>
</feature>
<dbReference type="Gramene" id="Kaladp1201s0008.1.v1.1">
    <property type="protein sequence ID" value="Kaladp1201s0008.1.v1.1"/>
    <property type="gene ID" value="Kaladp1201s0008.v1.1"/>
</dbReference>
<protein>
    <recommendedName>
        <fullName evidence="12">ABC transporter domain-containing protein</fullName>
    </recommendedName>
</protein>
<feature type="transmembrane region" description="Helical" evidence="11">
    <location>
        <begin position="662"/>
        <end position="682"/>
    </location>
</feature>
<feature type="transmembrane region" description="Helical" evidence="11">
    <location>
        <begin position="1218"/>
        <end position="1244"/>
    </location>
</feature>
<dbReference type="InterPro" id="IPR034003">
    <property type="entry name" value="ABCG_PDR_2"/>
</dbReference>
<evidence type="ECO:0000256" key="9">
    <source>
        <dbReference type="ARBA" id="ARBA00023136"/>
    </source>
</evidence>
<feature type="region of interest" description="Disordered" evidence="10">
    <location>
        <begin position="1"/>
        <end position="28"/>
    </location>
</feature>
<feature type="domain" description="ABC transporter" evidence="12">
    <location>
        <begin position="139"/>
        <end position="422"/>
    </location>
</feature>
<dbReference type="PANTHER" id="PTHR19241">
    <property type="entry name" value="ATP-BINDING CASSETTE TRANSPORTER"/>
    <property type="match status" value="1"/>
</dbReference>
<feature type="transmembrane region" description="Helical" evidence="11">
    <location>
        <begin position="1256"/>
        <end position="1278"/>
    </location>
</feature>
<keyword evidence="4 11" id="KW-0812">Transmembrane</keyword>
<feature type="transmembrane region" description="Helical" evidence="11">
    <location>
        <begin position="1366"/>
        <end position="1389"/>
    </location>
</feature>
<keyword evidence="14" id="KW-1185">Reference proteome</keyword>
<feature type="transmembrane region" description="Helical" evidence="11">
    <location>
        <begin position="636"/>
        <end position="656"/>
    </location>
</feature>
<feature type="transmembrane region" description="Helical" evidence="11">
    <location>
        <begin position="744"/>
        <end position="771"/>
    </location>
</feature>
<dbReference type="SMART" id="SM00382">
    <property type="entry name" value="AAA"/>
    <property type="match status" value="2"/>
</dbReference>
<evidence type="ECO:0000256" key="7">
    <source>
        <dbReference type="ARBA" id="ARBA00022840"/>
    </source>
</evidence>
<evidence type="ECO:0000256" key="11">
    <source>
        <dbReference type="SAM" id="Phobius"/>
    </source>
</evidence>
<dbReference type="GO" id="GO:0005524">
    <property type="term" value="F:ATP binding"/>
    <property type="evidence" value="ECO:0007669"/>
    <property type="project" value="UniProtKB-KW"/>
</dbReference>
<feature type="transmembrane region" description="Helical" evidence="11">
    <location>
        <begin position="1173"/>
        <end position="1198"/>
    </location>
</feature>
<dbReference type="PROSITE" id="PS50893">
    <property type="entry name" value="ABC_TRANSPORTER_2"/>
    <property type="match status" value="2"/>
</dbReference>
<sequence length="1397" mass="158274">MAENEHKKDTAVHSDPTCCSSSNETSDPSSVASLWAAIERLPTYTRLRTSLLTRSEDDKRMAHTSTVDVTKLGALERHVFSDDMIKIIDQDNLHFLSKLKERLDRVDLKLPTTEIRYDNLSVEAESEVDHKYGPPTLWTSVKNTYHATFDCCKRQSQKNKRTVLKHISGIIKPSRLTLLLGPPGSGKTTFLQALAARLDPSLKVTTGDISYNGCNLDELVPHKTSAYISQHDLHIPEITVRETLDFAAQCQGTGSREDIMRELIRREKRTGIQPDSVVDTYMKATSVKGLKRSLQTDYILKILGLDTCADSLVGSPLKRGVSGGEKKRLTTGEMIVGPVRALLMDEISNGLDSSTTFQIITCLQQLAHITDFTILVSLLQPAPETFDLFDDIILMAEGKVIYHGSRDNIVDFFKLCGFTCPPRKGLADFLQEVVSVRDQAQYWHHKDRPHSYISADNFAKSFTEFHLGQNLAAQLSAPFRKTESHDKALSHKMYSLGNWEMLRVCMSREWLLMKRNSFVHVFKSVQLVVVGVITMTVFIRTRMKIDEVHANYYLGSLFYGLIRLVCNSLAELSLTTARLNVFCKQRDMHFYPAWAYTIPAVILRIPFSILDAILWTSLTYYVIGYSPEPERFFRQLLLLFAMHQVSMSWFRFIASAVRHPSVAASCGLFSLLSMLLFGGFIIKKPSLPAWLGWGFWLSPLSYAEIATSITEFQAPRWQQKMVPSSHTSLGTLVLVRRGLDFSDYFYWVCIAALIGFWLLLNIGFCCALNFAKAPRRLKTVKSHGTHLESTTTATSGNKISGLVLPFEPATISFEDVQYFVKTPKKRRQLLKDVTGSFRPGVLTALMGVTGAGKTTLMDVLSGRKTCGVTEGEIKINRYPKVQSVYSRISAYCEQTDIHSPLITIEESLKYSACLRLPSCVDEKTKIDFVAQVIEMVELDDIKDALVGTPGLTGLSTEQRKRLTIAVELVSNPSIIFMDEPTSGLDARAAAIVMRTVKKIVSTKRTVVCTIHQPSIDIFDAFDELFLMKPGGQVIYSGALGQNGCNMIRYFEGICTVPKIRADCNPATWMLEITSPSTEARLGLDFAQLYKESHLCRENKELVKNLRVMPQTLEKLHFPNGWVQFKACLWKHHLSYWRSPQYNLVRLVYIACTSLLIGALLWKKGQNIRDEQDLFNIVGTMFLFVQFLGVGNCSSILPFTGTERSAVYRERFAGMYSSWAYSFAQVAVEVPYIFLQTLLFVAITYPAINLYCSAIKIFWYFYTMFCSLLYFSYLGMLLVSMTPNYQVAAVYASLCYTIMNLFSGYLIPEPEIPRWWVWFYWLCPTAWSLRGILTSQYGDMQTEILQFGQPQTISRFLKDYFGYDWDYLGITAILLFAYPLIFAVLFAICIEKLNFQKR</sequence>
<feature type="transmembrane region" description="Helical" evidence="11">
    <location>
        <begin position="1284"/>
        <end position="1307"/>
    </location>
</feature>
<evidence type="ECO:0000256" key="4">
    <source>
        <dbReference type="ARBA" id="ARBA00022692"/>
    </source>
</evidence>
<dbReference type="Gene3D" id="3.40.50.300">
    <property type="entry name" value="P-loop containing nucleotide triphosphate hydrolases"/>
    <property type="match status" value="2"/>
</dbReference>
<evidence type="ECO:0000313" key="14">
    <source>
        <dbReference type="Proteomes" id="UP000594263"/>
    </source>
</evidence>
<keyword evidence="7" id="KW-0067">ATP-binding</keyword>
<feature type="domain" description="ABC transporter" evidence="12">
    <location>
        <begin position="811"/>
        <end position="1055"/>
    </location>
</feature>
<dbReference type="CDD" id="cd03232">
    <property type="entry name" value="ABCG_PDR_domain2"/>
    <property type="match status" value="1"/>
</dbReference>
<keyword evidence="9 11" id="KW-0472">Membrane</keyword>
<name>A0A7N0VML1_KALFE</name>
<evidence type="ECO:0000259" key="12">
    <source>
        <dbReference type="PROSITE" id="PS50893"/>
    </source>
</evidence>
<evidence type="ECO:0000256" key="2">
    <source>
        <dbReference type="ARBA" id="ARBA00006012"/>
    </source>
</evidence>
<dbReference type="FunFam" id="3.40.50.300:FF:000179">
    <property type="entry name" value="ABC transporter G family member 34"/>
    <property type="match status" value="1"/>
</dbReference>
<organism evidence="13 14">
    <name type="scientific">Kalanchoe fedtschenkoi</name>
    <name type="common">Lavender scallops</name>
    <name type="synonym">South American air plant</name>
    <dbReference type="NCBI Taxonomy" id="63787"/>
    <lineage>
        <taxon>Eukaryota</taxon>
        <taxon>Viridiplantae</taxon>
        <taxon>Streptophyta</taxon>
        <taxon>Embryophyta</taxon>
        <taxon>Tracheophyta</taxon>
        <taxon>Spermatophyta</taxon>
        <taxon>Magnoliopsida</taxon>
        <taxon>eudicotyledons</taxon>
        <taxon>Gunneridae</taxon>
        <taxon>Pentapetalae</taxon>
        <taxon>Saxifragales</taxon>
        <taxon>Crassulaceae</taxon>
        <taxon>Kalanchoe</taxon>
    </lineage>
</organism>
<feature type="compositionally biased region" description="Polar residues" evidence="10">
    <location>
        <begin position="17"/>
        <end position="28"/>
    </location>
</feature>
<evidence type="ECO:0000256" key="5">
    <source>
        <dbReference type="ARBA" id="ARBA00022737"/>
    </source>
</evidence>
<proteinExistence type="inferred from homology"/>
<dbReference type="Proteomes" id="UP000594263">
    <property type="component" value="Unplaced"/>
</dbReference>
<dbReference type="InterPro" id="IPR013525">
    <property type="entry name" value="ABC2_TM"/>
</dbReference>
<dbReference type="FunFam" id="3.40.50.300:FF:000059">
    <property type="entry name" value="ABC transporter G family member 40"/>
    <property type="match status" value="1"/>
</dbReference>
<dbReference type="InterPro" id="IPR013581">
    <property type="entry name" value="PDR_assoc"/>
</dbReference>
<dbReference type="Pfam" id="PF08370">
    <property type="entry name" value="PDR_assoc"/>
    <property type="match status" value="1"/>
</dbReference>
<dbReference type="InterPro" id="IPR003593">
    <property type="entry name" value="AAA+_ATPase"/>
</dbReference>
<dbReference type="InterPro" id="IPR003439">
    <property type="entry name" value="ABC_transporter-like_ATP-bd"/>
</dbReference>
<reference evidence="13" key="1">
    <citation type="submission" date="2021-01" db="UniProtKB">
        <authorList>
            <consortium name="EnsemblPlants"/>
        </authorList>
    </citation>
    <scope>IDENTIFICATION</scope>
</reference>
<accession>A0A7N0VML1</accession>
<dbReference type="InterPro" id="IPR027417">
    <property type="entry name" value="P-loop_NTPase"/>
</dbReference>
<keyword evidence="8 11" id="KW-1133">Transmembrane helix</keyword>
<dbReference type="SUPFAM" id="SSF52540">
    <property type="entry name" value="P-loop containing nucleoside triphosphate hydrolases"/>
    <property type="match status" value="2"/>
</dbReference>
<keyword evidence="5" id="KW-0677">Repeat</keyword>
<evidence type="ECO:0000256" key="10">
    <source>
        <dbReference type="SAM" id="MobiDB-lite"/>
    </source>
</evidence>